<feature type="transmembrane region" description="Helical" evidence="5">
    <location>
        <begin position="265"/>
        <end position="286"/>
    </location>
</feature>
<sequence length="340" mass="37681">MSGSSRFIQIGLAWLMAVYSRRAVESTLCTMETEKIPAKAENGLGQKDKPKIKKIGFAVGYAVASVLIMSVTKVVLTTYTFPSPTVIVIGQMITTLIILFVCKKLRFVQYPDLSKDTFSKLHPLPFLYLANAITGLGGTKALSLPMFTAIRRIAILLTMILEYYLLGVKASTGIQISVYVMIIGAFIAAMNDFTVSLNGYVLVILNNFFTAIKGVIIKKKLDTTEYGPFGLMYYNALFMVLPAVGIAFLTEESYKILNFTHYDCTYFWVNMFFSCTLGFVLVWTMVECTNYNSSLTTCIVGAIKNIVISYAGMFIGGDYVFWLISSVKNNFITVSILSGI</sequence>
<reference evidence="7" key="1">
    <citation type="submission" date="2021-06" db="EMBL/GenBank/DDBJ databases">
        <authorList>
            <person name="Hodson N. C."/>
            <person name="Mongue J. A."/>
            <person name="Jaron S. K."/>
        </authorList>
    </citation>
    <scope>NUCLEOTIDE SEQUENCE</scope>
</reference>
<evidence type="ECO:0000256" key="4">
    <source>
        <dbReference type="ARBA" id="ARBA00023136"/>
    </source>
</evidence>
<keyword evidence="3 5" id="KW-1133">Transmembrane helix</keyword>
<evidence type="ECO:0000313" key="8">
    <source>
        <dbReference type="Proteomes" id="UP000708208"/>
    </source>
</evidence>
<name>A0A8J2KN35_9HEXA</name>
<evidence type="ECO:0000256" key="5">
    <source>
        <dbReference type="SAM" id="Phobius"/>
    </source>
</evidence>
<dbReference type="OrthoDB" id="417037at2759"/>
<proteinExistence type="predicted"/>
<dbReference type="Proteomes" id="UP000708208">
    <property type="component" value="Unassembled WGS sequence"/>
</dbReference>
<organism evidence="7 8">
    <name type="scientific">Allacma fusca</name>
    <dbReference type="NCBI Taxonomy" id="39272"/>
    <lineage>
        <taxon>Eukaryota</taxon>
        <taxon>Metazoa</taxon>
        <taxon>Ecdysozoa</taxon>
        <taxon>Arthropoda</taxon>
        <taxon>Hexapoda</taxon>
        <taxon>Collembola</taxon>
        <taxon>Symphypleona</taxon>
        <taxon>Sminthuridae</taxon>
        <taxon>Allacma</taxon>
    </lineage>
</organism>
<dbReference type="InterPro" id="IPR050186">
    <property type="entry name" value="TPT_transporter"/>
</dbReference>
<feature type="transmembrane region" description="Helical" evidence="5">
    <location>
        <begin position="149"/>
        <end position="166"/>
    </location>
</feature>
<evidence type="ECO:0000313" key="7">
    <source>
        <dbReference type="EMBL" id="CAG7728920.1"/>
    </source>
</evidence>
<feature type="transmembrane region" description="Helical" evidence="5">
    <location>
        <begin position="55"/>
        <end position="75"/>
    </location>
</feature>
<accession>A0A8J2KN35</accession>
<feature type="transmembrane region" description="Helical" evidence="5">
    <location>
        <begin position="123"/>
        <end position="143"/>
    </location>
</feature>
<protein>
    <recommendedName>
        <fullName evidence="6">Sugar phosphate transporter domain-containing protein</fullName>
    </recommendedName>
</protein>
<dbReference type="InterPro" id="IPR004853">
    <property type="entry name" value="Sugar_P_trans_dom"/>
</dbReference>
<dbReference type="Pfam" id="PF03151">
    <property type="entry name" value="TPT"/>
    <property type="match status" value="1"/>
</dbReference>
<keyword evidence="4 5" id="KW-0472">Membrane</keyword>
<keyword evidence="2 5" id="KW-0812">Transmembrane</keyword>
<keyword evidence="8" id="KW-1185">Reference proteome</keyword>
<dbReference type="AlphaFoldDB" id="A0A8J2KN35"/>
<feature type="transmembrane region" description="Helical" evidence="5">
    <location>
        <begin position="197"/>
        <end position="217"/>
    </location>
</feature>
<feature type="domain" description="Sugar phosphate transporter" evidence="6">
    <location>
        <begin position="64"/>
        <end position="314"/>
    </location>
</feature>
<evidence type="ECO:0000256" key="3">
    <source>
        <dbReference type="ARBA" id="ARBA00022989"/>
    </source>
</evidence>
<evidence type="ECO:0000256" key="1">
    <source>
        <dbReference type="ARBA" id="ARBA00004141"/>
    </source>
</evidence>
<evidence type="ECO:0000259" key="6">
    <source>
        <dbReference type="Pfam" id="PF03151"/>
    </source>
</evidence>
<dbReference type="PANTHER" id="PTHR11132">
    <property type="entry name" value="SOLUTE CARRIER FAMILY 35"/>
    <property type="match status" value="1"/>
</dbReference>
<dbReference type="GO" id="GO:0016020">
    <property type="term" value="C:membrane"/>
    <property type="evidence" value="ECO:0007669"/>
    <property type="project" value="UniProtKB-SubCell"/>
</dbReference>
<comment type="caution">
    <text evidence="7">The sequence shown here is derived from an EMBL/GenBank/DDBJ whole genome shotgun (WGS) entry which is preliminary data.</text>
</comment>
<feature type="transmembrane region" description="Helical" evidence="5">
    <location>
        <begin position="229"/>
        <end position="250"/>
    </location>
</feature>
<gene>
    <name evidence="7" type="ORF">AFUS01_LOCUS17667</name>
</gene>
<feature type="transmembrane region" description="Helical" evidence="5">
    <location>
        <begin position="307"/>
        <end position="325"/>
    </location>
</feature>
<feature type="transmembrane region" description="Helical" evidence="5">
    <location>
        <begin position="173"/>
        <end position="191"/>
    </location>
</feature>
<dbReference type="EMBL" id="CAJVCH010170591">
    <property type="protein sequence ID" value="CAG7728920.1"/>
    <property type="molecule type" value="Genomic_DNA"/>
</dbReference>
<feature type="transmembrane region" description="Helical" evidence="5">
    <location>
        <begin position="81"/>
        <end position="102"/>
    </location>
</feature>
<evidence type="ECO:0000256" key="2">
    <source>
        <dbReference type="ARBA" id="ARBA00022692"/>
    </source>
</evidence>
<comment type="subcellular location">
    <subcellularLocation>
        <location evidence="1">Membrane</location>
        <topology evidence="1">Multi-pass membrane protein</topology>
    </subcellularLocation>
</comment>